<evidence type="ECO:0000313" key="2">
    <source>
        <dbReference type="Proteomes" id="UP000230000"/>
    </source>
</evidence>
<dbReference type="SUPFAM" id="SSF53335">
    <property type="entry name" value="S-adenosyl-L-methionine-dependent methyltransferases"/>
    <property type="match status" value="1"/>
</dbReference>
<evidence type="ECO:0000313" key="1">
    <source>
        <dbReference type="EMBL" id="PJJ74681.1"/>
    </source>
</evidence>
<comment type="caution">
    <text evidence="1">The sequence shown here is derived from an EMBL/GenBank/DDBJ whole genome shotgun (WGS) entry which is preliminary data.</text>
</comment>
<keyword evidence="2" id="KW-1185">Reference proteome</keyword>
<protein>
    <submittedName>
        <fullName evidence="1">Putative O-methyltransferase YrrM</fullName>
    </submittedName>
</protein>
<dbReference type="InterPro" id="IPR029063">
    <property type="entry name" value="SAM-dependent_MTases_sf"/>
</dbReference>
<keyword evidence="1" id="KW-0808">Transferase</keyword>
<reference evidence="1 2" key="1">
    <citation type="submission" date="2017-11" db="EMBL/GenBank/DDBJ databases">
        <title>Genomic Encyclopedia of Archaeal and Bacterial Type Strains, Phase II (KMG-II): From Individual Species to Whole Genera.</title>
        <authorList>
            <person name="Goeker M."/>
        </authorList>
    </citation>
    <scope>NUCLEOTIDE SEQUENCE [LARGE SCALE GENOMIC DNA]</scope>
    <source>
        <strain evidence="1 2">DSM 27268</strain>
    </source>
</reference>
<sequence>MAFTTKIKQYLNSILNPLNMQIDSCTVERLEAQRIGYLQQKEYFEKKLFDIPMLKNYDPNLFLHAIQSYNHAFNRFLGESLDDVSYSFQNIYYTHPDAEVLYTMIRNLKPKRVIEIGSGNSTKLIRQAVTDGSLSTRIISIDPHPRVSIAKIADEIFDITLEEFYFSHSNYFYSLEANDILFIDSSHQIKTGNDVVFIYNMIIPQLPAGVIIHAHDIYLPFDYPLSIVRKKWNFTEQYLLHALLQNQNQYEILWPGYYLYKTWADFDDYFPFNKSHLPALSFWIRRLA</sequence>
<name>A0A2M9CS54_9BACT</name>
<dbReference type="AlphaFoldDB" id="A0A2M9CS54"/>
<dbReference type="OrthoDB" id="9795498at2"/>
<dbReference type="RefSeq" id="WP_100313384.1">
    <property type="nucleotide sequence ID" value="NZ_PGFG01000001.1"/>
</dbReference>
<dbReference type="GO" id="GO:0032259">
    <property type="term" value="P:methylation"/>
    <property type="evidence" value="ECO:0007669"/>
    <property type="project" value="UniProtKB-KW"/>
</dbReference>
<dbReference type="GO" id="GO:0008168">
    <property type="term" value="F:methyltransferase activity"/>
    <property type="evidence" value="ECO:0007669"/>
    <property type="project" value="UniProtKB-KW"/>
</dbReference>
<dbReference type="EMBL" id="PGFG01000001">
    <property type="protein sequence ID" value="PJJ74681.1"/>
    <property type="molecule type" value="Genomic_DNA"/>
</dbReference>
<keyword evidence="1" id="KW-0489">Methyltransferase</keyword>
<organism evidence="1 2">
    <name type="scientific">Thermoflavifilum aggregans</name>
    <dbReference type="NCBI Taxonomy" id="454188"/>
    <lineage>
        <taxon>Bacteria</taxon>
        <taxon>Pseudomonadati</taxon>
        <taxon>Bacteroidota</taxon>
        <taxon>Chitinophagia</taxon>
        <taxon>Chitinophagales</taxon>
        <taxon>Chitinophagaceae</taxon>
        <taxon>Thermoflavifilum</taxon>
    </lineage>
</organism>
<gene>
    <name evidence="1" type="ORF">BXY57_0243</name>
</gene>
<dbReference type="Proteomes" id="UP000230000">
    <property type="component" value="Unassembled WGS sequence"/>
</dbReference>
<accession>A0A2M9CS54</accession>
<dbReference type="Pfam" id="PF13578">
    <property type="entry name" value="Methyltransf_24"/>
    <property type="match status" value="1"/>
</dbReference>
<dbReference type="Gene3D" id="3.40.50.150">
    <property type="entry name" value="Vaccinia Virus protein VP39"/>
    <property type="match status" value="1"/>
</dbReference>
<proteinExistence type="predicted"/>